<keyword evidence="1" id="KW-0472">Membrane</keyword>
<organism evidence="3 4">
    <name type="scientific">Collybiopsis confluens</name>
    <dbReference type="NCBI Taxonomy" id="2823264"/>
    <lineage>
        <taxon>Eukaryota</taxon>
        <taxon>Fungi</taxon>
        <taxon>Dikarya</taxon>
        <taxon>Basidiomycota</taxon>
        <taxon>Agaricomycotina</taxon>
        <taxon>Agaricomycetes</taxon>
        <taxon>Agaricomycetidae</taxon>
        <taxon>Agaricales</taxon>
        <taxon>Marasmiineae</taxon>
        <taxon>Omphalotaceae</taxon>
        <taxon>Collybiopsis</taxon>
    </lineage>
</organism>
<dbReference type="Proteomes" id="UP000518752">
    <property type="component" value="Unassembled WGS sequence"/>
</dbReference>
<feature type="transmembrane region" description="Helical" evidence="1">
    <location>
        <begin position="17"/>
        <end position="36"/>
    </location>
</feature>
<accession>A0A8H5GI71</accession>
<keyword evidence="4" id="KW-1185">Reference proteome</keyword>
<dbReference type="Pfam" id="PF04506">
    <property type="entry name" value="Rft-1"/>
    <property type="match status" value="1"/>
</dbReference>
<evidence type="ECO:0000313" key="3">
    <source>
        <dbReference type="EMBL" id="KAF5365521.1"/>
    </source>
</evidence>
<keyword evidence="1" id="KW-0256">Endoplasmic reticulum</keyword>
<sequence>MVLFTVLYKAGFGDVSLVYANIVNLVVRIGYAWMFCRRFFSEHYHSSSSSGGDGGGSNSELDSHTKELNSESDSTEEALINLRLRTILPPRSLVLLLAISTGLIRTSRDSGRDIVAI</sequence>
<comment type="function">
    <text evidence="1">Intramembrane glycolipid transporter that operates in the biosynthetic pathway of dolichol-linked oligosaccharides, the glycan precursors employed in protein asparagine (N)-glycosylation. The sequential addition of sugars to dolichol pyrophosphate produces dolichol-linked oligosaccharides containing fourteen sugars, including two GlcNAcs, nine mannoses and three glucoses. Once assembled, the oligosaccharide is transferred from the lipid to nascent proteins by oligosaccharyltransferases. The assembly of dolichol-linked oligosaccharides begins on the cytosolic side of the endoplasmic reticulum membrane and finishes in its lumen. RFT1 could mediate the translocation of the cytosolically oriented intermediate DolPP-GlcNAc2Man5, produced by ALG11, into the ER lumen where dolichol-linked oligosaccharides assembly continues. However, the intramembrane lipid transporter activity could not be confirmed in vitro.</text>
</comment>
<keyword evidence="1" id="KW-1133">Transmembrane helix</keyword>
<reference evidence="3 4" key="1">
    <citation type="journal article" date="2020" name="ISME J.">
        <title>Uncovering the hidden diversity of litter-decomposition mechanisms in mushroom-forming fungi.</title>
        <authorList>
            <person name="Floudas D."/>
            <person name="Bentzer J."/>
            <person name="Ahren D."/>
            <person name="Johansson T."/>
            <person name="Persson P."/>
            <person name="Tunlid A."/>
        </authorList>
    </citation>
    <scope>NUCLEOTIDE SEQUENCE [LARGE SCALE GENOMIC DNA]</scope>
    <source>
        <strain evidence="3 4">CBS 406.79</strain>
    </source>
</reference>
<dbReference type="EMBL" id="JAACJN010000168">
    <property type="protein sequence ID" value="KAF5365521.1"/>
    <property type="molecule type" value="Genomic_DNA"/>
</dbReference>
<dbReference type="OrthoDB" id="9979195at2759"/>
<keyword evidence="1" id="KW-0813">Transport</keyword>
<dbReference type="AlphaFoldDB" id="A0A8H5GI71"/>
<comment type="caution">
    <text evidence="3">The sequence shown here is derived from an EMBL/GenBank/DDBJ whole genome shotgun (WGS) entry which is preliminary data.</text>
</comment>
<proteinExistence type="inferred from homology"/>
<keyword evidence="1" id="KW-0812">Transmembrane</keyword>
<gene>
    <name evidence="3" type="ORF">D9757_013680</name>
</gene>
<protein>
    <recommendedName>
        <fullName evidence="1">Man(5)GlcNAc(2)-PP-dolichol translocation protein RFT1</fullName>
    </recommendedName>
</protein>
<dbReference type="GO" id="GO:0006488">
    <property type="term" value="P:dolichol-linked oligosaccharide biosynthetic process"/>
    <property type="evidence" value="ECO:0007669"/>
    <property type="project" value="InterPro"/>
</dbReference>
<evidence type="ECO:0000256" key="2">
    <source>
        <dbReference type="SAM" id="MobiDB-lite"/>
    </source>
</evidence>
<feature type="region of interest" description="Disordered" evidence="2">
    <location>
        <begin position="44"/>
        <end position="73"/>
    </location>
</feature>
<comment type="similarity">
    <text evidence="1">Belongs to the RFT1 family.</text>
</comment>
<name>A0A8H5GI71_9AGAR</name>
<dbReference type="InterPro" id="IPR007594">
    <property type="entry name" value="RFT1"/>
</dbReference>
<evidence type="ECO:0000256" key="1">
    <source>
        <dbReference type="RuleBase" id="RU365067"/>
    </source>
</evidence>
<comment type="caution">
    <text evidence="1">Lacks conserved residue(s) required for the propagation of feature annotation.</text>
</comment>
<dbReference type="GO" id="GO:0005789">
    <property type="term" value="C:endoplasmic reticulum membrane"/>
    <property type="evidence" value="ECO:0007669"/>
    <property type="project" value="UniProtKB-SubCell"/>
</dbReference>
<evidence type="ECO:0000313" key="4">
    <source>
        <dbReference type="Proteomes" id="UP000518752"/>
    </source>
</evidence>
<comment type="subcellular location">
    <subcellularLocation>
        <location evidence="1">Endoplasmic reticulum membrane</location>
        <topology evidence="1">Multi-pass membrane protein</topology>
    </subcellularLocation>
</comment>